<keyword evidence="2" id="KW-0472">Membrane</keyword>
<evidence type="ECO:0000313" key="3">
    <source>
        <dbReference type="EMBL" id="KAG7345495.1"/>
    </source>
</evidence>
<protein>
    <submittedName>
        <fullName evidence="3">Filamentous hemagglutinin family outer membrane protein</fullName>
    </submittedName>
</protein>
<evidence type="ECO:0000256" key="1">
    <source>
        <dbReference type="SAM" id="MobiDB-lite"/>
    </source>
</evidence>
<feature type="compositionally biased region" description="Acidic residues" evidence="1">
    <location>
        <begin position="377"/>
        <end position="386"/>
    </location>
</feature>
<reference evidence="3" key="1">
    <citation type="journal article" date="2021" name="Sci. Rep.">
        <title>Diploid genomic architecture of Nitzschia inconspicua, an elite biomass production diatom.</title>
        <authorList>
            <person name="Oliver A."/>
            <person name="Podell S."/>
            <person name="Pinowska A."/>
            <person name="Traller J.C."/>
            <person name="Smith S.R."/>
            <person name="McClure R."/>
            <person name="Beliaev A."/>
            <person name="Bohutskyi P."/>
            <person name="Hill E.A."/>
            <person name="Rabines A."/>
            <person name="Zheng H."/>
            <person name="Allen L.Z."/>
            <person name="Kuo A."/>
            <person name="Grigoriev I.V."/>
            <person name="Allen A.E."/>
            <person name="Hazlebeck D."/>
            <person name="Allen E.E."/>
        </authorList>
    </citation>
    <scope>NUCLEOTIDE SEQUENCE</scope>
    <source>
        <strain evidence="3">Hildebrandi</strain>
    </source>
</reference>
<dbReference type="Proteomes" id="UP000693970">
    <property type="component" value="Unassembled WGS sequence"/>
</dbReference>
<feature type="compositionally biased region" description="Low complexity" evidence="1">
    <location>
        <begin position="362"/>
        <end position="375"/>
    </location>
</feature>
<feature type="transmembrane region" description="Helical" evidence="2">
    <location>
        <begin position="173"/>
        <end position="192"/>
    </location>
</feature>
<sequence>MEDLPVPYPTNFHRRVIPSDQRSVDRETLLSEDVYFDYEPDPRHLQLLTDLELGHNDLEAEIEFHRETNGNDTGEEKGDNSLAVSAIEQHIDIDTVSELSAEDHLAKMAAMYPLKILTAENLAKMHEQQGTPMTVHSDPSYGQFPDLDEVKVTAYNSEGLNIANTKPKRKNKCLLLAVLLVVVTAVSLGIGISQGRSNGRSFSASASASELDVLSTSQPTVSAYPSGSPTVEPTGVTLDPTSNEVTDAPSIPEDVDDLSTIMPSAPPSVTTEVPETTTPTIESTTKKPTSSPTPKPTSIPETAAPTYESTTETPTSSPTRRPTRRPTPEPTPSPTPEPSTRPPTLAPTAVKSTPSPTPKPTSDPTAAPVESLRTESPTEESTESETELSTSMECITQIATGQSCYTRGAPVEVFFDNCDPKPSDWIGLYRNPNELGSNNLDAPRIWVFACGTRECREQVSSNRIIFSIDWLPEGTYGTVLARYADAAPYPVLDTHTFVVASSCS</sequence>
<proteinExistence type="predicted"/>
<name>A0A9K3KM56_9STRA</name>
<keyword evidence="2" id="KW-1133">Transmembrane helix</keyword>
<reference evidence="3" key="2">
    <citation type="submission" date="2021-04" db="EMBL/GenBank/DDBJ databases">
        <authorList>
            <person name="Podell S."/>
        </authorList>
    </citation>
    <scope>NUCLEOTIDE SEQUENCE</scope>
    <source>
        <strain evidence="3">Hildebrandi</strain>
    </source>
</reference>
<dbReference type="EMBL" id="JAGRRH010000022">
    <property type="protein sequence ID" value="KAG7345495.1"/>
    <property type="molecule type" value="Genomic_DNA"/>
</dbReference>
<feature type="compositionally biased region" description="Polar residues" evidence="1">
    <location>
        <begin position="218"/>
        <end position="231"/>
    </location>
</feature>
<comment type="caution">
    <text evidence="3">The sequence shown here is derived from an EMBL/GenBank/DDBJ whole genome shotgun (WGS) entry which is preliminary data.</text>
</comment>
<feature type="compositionally biased region" description="Low complexity" evidence="1">
    <location>
        <begin position="267"/>
        <end position="290"/>
    </location>
</feature>
<keyword evidence="2" id="KW-0812">Transmembrane</keyword>
<keyword evidence="4" id="KW-1185">Reference proteome</keyword>
<feature type="region of interest" description="Disordered" evidence="1">
    <location>
        <begin position="218"/>
        <end position="391"/>
    </location>
</feature>
<organism evidence="3 4">
    <name type="scientific">Nitzschia inconspicua</name>
    <dbReference type="NCBI Taxonomy" id="303405"/>
    <lineage>
        <taxon>Eukaryota</taxon>
        <taxon>Sar</taxon>
        <taxon>Stramenopiles</taxon>
        <taxon>Ochrophyta</taxon>
        <taxon>Bacillariophyta</taxon>
        <taxon>Bacillariophyceae</taxon>
        <taxon>Bacillariophycidae</taxon>
        <taxon>Bacillariales</taxon>
        <taxon>Bacillariaceae</taxon>
        <taxon>Nitzschia</taxon>
    </lineage>
</organism>
<evidence type="ECO:0000256" key="2">
    <source>
        <dbReference type="SAM" id="Phobius"/>
    </source>
</evidence>
<dbReference type="AlphaFoldDB" id="A0A9K3KM56"/>
<gene>
    <name evidence="3" type="ORF">IV203_033026</name>
</gene>
<accession>A0A9K3KM56</accession>
<feature type="compositionally biased region" description="Low complexity" evidence="1">
    <location>
        <begin position="298"/>
        <end position="320"/>
    </location>
</feature>
<feature type="compositionally biased region" description="Pro residues" evidence="1">
    <location>
        <begin position="328"/>
        <end position="345"/>
    </location>
</feature>
<evidence type="ECO:0000313" key="4">
    <source>
        <dbReference type="Proteomes" id="UP000693970"/>
    </source>
</evidence>